<accession>A0A3M9NQZ1</accession>
<keyword evidence="3" id="KW-1185">Reference proteome</keyword>
<name>A0A3M9NQZ1_9BACT</name>
<feature type="domain" description="DinB-like" evidence="1">
    <location>
        <begin position="15"/>
        <end position="153"/>
    </location>
</feature>
<reference evidence="2 3" key="1">
    <citation type="submission" date="2018-11" db="EMBL/GenBank/DDBJ databases">
        <title>Draft genome sequence of Ferruginibacter sp. BO-59.</title>
        <authorList>
            <person name="Im W.T."/>
        </authorList>
    </citation>
    <scope>NUCLEOTIDE SEQUENCE [LARGE SCALE GENOMIC DNA]</scope>
    <source>
        <strain evidence="2 3">BO-59</strain>
    </source>
</reference>
<proteinExistence type="predicted"/>
<evidence type="ECO:0000259" key="1">
    <source>
        <dbReference type="Pfam" id="PF12867"/>
    </source>
</evidence>
<dbReference type="Pfam" id="PF12867">
    <property type="entry name" value="DinB_2"/>
    <property type="match status" value="1"/>
</dbReference>
<dbReference type="EMBL" id="RJJR01000001">
    <property type="protein sequence ID" value="RNI40209.1"/>
    <property type="molecule type" value="Genomic_DNA"/>
</dbReference>
<sequence length="162" mass="18893">MNNELLIKMTTDSWRKQIAATNKIFDNLSDEELQHEVAPGRNRGIYLLGHLTAVHDLMLPLLRFEEAKYPELKPVFLDAPDKAVEAIPSAPELRQQWKEVNEALLNHIQDLPAEDWFARHANISKEDFIKEPHRNRLNVLLDRTIHLSNHRGQLLLLQNKRE</sequence>
<dbReference type="AlphaFoldDB" id="A0A3M9NQZ1"/>
<dbReference type="Gene3D" id="1.20.120.450">
    <property type="entry name" value="dinb family like domain"/>
    <property type="match status" value="1"/>
</dbReference>
<evidence type="ECO:0000313" key="2">
    <source>
        <dbReference type="EMBL" id="RNI40209.1"/>
    </source>
</evidence>
<dbReference type="Proteomes" id="UP000267223">
    <property type="component" value="Unassembled WGS sequence"/>
</dbReference>
<evidence type="ECO:0000313" key="3">
    <source>
        <dbReference type="Proteomes" id="UP000267223"/>
    </source>
</evidence>
<dbReference type="InterPro" id="IPR024775">
    <property type="entry name" value="DinB-like"/>
</dbReference>
<dbReference type="SUPFAM" id="SSF109854">
    <property type="entry name" value="DinB/YfiT-like putative metalloenzymes"/>
    <property type="match status" value="1"/>
</dbReference>
<dbReference type="OrthoDB" id="948294at2"/>
<protein>
    <submittedName>
        <fullName evidence="2">DinB family protein</fullName>
    </submittedName>
</protein>
<comment type="caution">
    <text evidence="2">The sequence shown here is derived from an EMBL/GenBank/DDBJ whole genome shotgun (WGS) entry which is preliminary data.</text>
</comment>
<dbReference type="RefSeq" id="WP_123119100.1">
    <property type="nucleotide sequence ID" value="NZ_RJJR01000001.1"/>
</dbReference>
<organism evidence="2 3">
    <name type="scientific">Hanamia caeni</name>
    <dbReference type="NCBI Taxonomy" id="2294116"/>
    <lineage>
        <taxon>Bacteria</taxon>
        <taxon>Pseudomonadati</taxon>
        <taxon>Bacteroidota</taxon>
        <taxon>Chitinophagia</taxon>
        <taxon>Chitinophagales</taxon>
        <taxon>Chitinophagaceae</taxon>
        <taxon>Hanamia</taxon>
    </lineage>
</organism>
<gene>
    <name evidence="2" type="ORF">EFY79_02620</name>
</gene>
<dbReference type="InterPro" id="IPR034660">
    <property type="entry name" value="DinB/YfiT-like"/>
</dbReference>